<proteinExistence type="predicted"/>
<gene>
    <name evidence="2" type="ORF">KTC_58290</name>
</gene>
<dbReference type="InterPro" id="IPR043737">
    <property type="entry name" value="DUF5682"/>
</dbReference>
<organism evidence="2">
    <name type="scientific">Thermosporothrix sp. COM3</name>
    <dbReference type="NCBI Taxonomy" id="2490863"/>
    <lineage>
        <taxon>Bacteria</taxon>
        <taxon>Bacillati</taxon>
        <taxon>Chloroflexota</taxon>
        <taxon>Ktedonobacteria</taxon>
        <taxon>Ktedonobacterales</taxon>
        <taxon>Thermosporotrichaceae</taxon>
        <taxon>Thermosporothrix</taxon>
    </lineage>
</organism>
<feature type="region of interest" description="Disordered" evidence="1">
    <location>
        <begin position="108"/>
        <end position="133"/>
    </location>
</feature>
<feature type="compositionally biased region" description="Basic and acidic residues" evidence="1">
    <location>
        <begin position="108"/>
        <end position="128"/>
    </location>
</feature>
<dbReference type="AlphaFoldDB" id="A0A455SUA4"/>
<evidence type="ECO:0000256" key="1">
    <source>
        <dbReference type="SAM" id="MobiDB-lite"/>
    </source>
</evidence>
<sequence>MSIHVFGIRHHGPGCARALRAALDELKPDILLIEGPPDAEHVLPLLTKEEMKPPVALLVYAADKPNQAVFFPFTHFSPEWQALTYGMQHNVPARFMDLPHAIHFARQRETDEENHSETPIEAEDEHKSTQSVAVPQEAEQLLQDDPLAMLSYAAGYEDHEGWWEQQIEQRLDTTGLFEGILEAMTELRSGRPPKNEEEALREAYMRQTIKAASKEGFQRIAVVCGAWHAPVLVDPEAHKGDTSLLKGLKKVKVEATWIPWTNSRLSYRSGYGAGIYSPGWYEHLWAFPGNATPHWMARAAHLLREQGMDASSASVIEAVRLAESLAALRDMPQPGLADAHEAILTVLCHGEQAPMNLIREKMEIGERMGTVPSDAPVVPLQRDLEMHQRRLRLKPSTEIVTLDLDLRKETDLGRSQLLHRLQLLHVPWGTPVHVSGKSGTFHEYWRLQWKVDFVIALIEANVWGNTIAEAAAAYAIDQARNTESLPTLTSLLNECILATLPRAVEQLLQELQKRAAVTADIHHLMRALPPLTTIVRYGDVRNTQADFILPIIQGLFERIVIGLPGACSSLDNDAAKQMIESINQAQSSVALLEIEALQEEWYATLKRIMEDEQIHGLVRGRCCRILLDQQILPEEELQRLTGLTLSPAVPATQAAFWIEGILQGSGLVMLHQDNLWRVLDGWVSMLTTDTFTQLLPILRRAFSGFASPERRAMGEKIKHLHTQTTQPTKSVTGQSSEASFDAANARLVLPTLAQILGVTFDDR</sequence>
<name>A0A455SUA4_9CHLR</name>
<dbReference type="EMBL" id="AP019376">
    <property type="protein sequence ID" value="BBH91078.1"/>
    <property type="molecule type" value="Genomic_DNA"/>
</dbReference>
<evidence type="ECO:0000313" key="2">
    <source>
        <dbReference type="EMBL" id="BBH91078.1"/>
    </source>
</evidence>
<reference evidence="2" key="1">
    <citation type="submission" date="2018-12" db="EMBL/GenBank/DDBJ databases">
        <title>Novel natural products biosynthetic potential of the class Ktedonobacteria.</title>
        <authorList>
            <person name="Zheng Y."/>
            <person name="Saitou A."/>
            <person name="Wang C.M."/>
            <person name="Toyoda A."/>
            <person name="Minakuchi Y."/>
            <person name="Sekiguchi Y."/>
            <person name="Ueda K."/>
            <person name="Takano H."/>
            <person name="Sakai Y."/>
            <person name="Yokota A."/>
            <person name="Yabe S."/>
        </authorList>
    </citation>
    <scope>NUCLEOTIDE SEQUENCE</scope>
    <source>
        <strain evidence="2">COM3</strain>
    </source>
</reference>
<dbReference type="Pfam" id="PF18934">
    <property type="entry name" value="DUF5682"/>
    <property type="match status" value="1"/>
</dbReference>
<accession>A0A455SUA4</accession>
<protein>
    <submittedName>
        <fullName evidence="2">Uncharacterized protein</fullName>
    </submittedName>
</protein>